<dbReference type="InterPro" id="IPR011323">
    <property type="entry name" value="Mss4/transl-control_tumour"/>
</dbReference>
<dbReference type="GO" id="GO:0015031">
    <property type="term" value="P:protein transport"/>
    <property type="evidence" value="ECO:0007669"/>
    <property type="project" value="UniProtKB-KW"/>
</dbReference>
<protein>
    <submittedName>
        <fullName evidence="4">Guanine nucleotide exchange factor MSS4</fullName>
    </submittedName>
</protein>
<dbReference type="GO" id="GO:0008270">
    <property type="term" value="F:zinc ion binding"/>
    <property type="evidence" value="ECO:0007669"/>
    <property type="project" value="TreeGrafter"/>
</dbReference>
<proteinExistence type="predicted"/>
<dbReference type="GO" id="GO:0005085">
    <property type="term" value="F:guanyl-nucleotide exchange factor activity"/>
    <property type="evidence" value="ECO:0007669"/>
    <property type="project" value="UniProtKB-KW"/>
</dbReference>
<gene>
    <name evidence="4" type="ORF">H920_05907</name>
</gene>
<evidence type="ECO:0000256" key="2">
    <source>
        <dbReference type="ARBA" id="ARBA00022658"/>
    </source>
</evidence>
<dbReference type="SUPFAM" id="SSF51316">
    <property type="entry name" value="Mss4-like"/>
    <property type="match status" value="1"/>
</dbReference>
<dbReference type="GO" id="GO:0007264">
    <property type="term" value="P:small GTPase-mediated signal transduction"/>
    <property type="evidence" value="ECO:0007669"/>
    <property type="project" value="InterPro"/>
</dbReference>
<dbReference type="Gene3D" id="2.170.150.10">
    <property type="entry name" value="Metal Binding Protein, Guanine Nucleotide Exchange Factor, Chain A"/>
    <property type="match status" value="1"/>
</dbReference>
<keyword evidence="5" id="KW-1185">Reference proteome</keyword>
<accession>A0A091DQK8</accession>
<dbReference type="PROSITE" id="PS51796">
    <property type="entry name" value="MSS4"/>
    <property type="match status" value="1"/>
</dbReference>
<dbReference type="Proteomes" id="UP000028990">
    <property type="component" value="Unassembled WGS sequence"/>
</dbReference>
<dbReference type="GO" id="GO:0016020">
    <property type="term" value="C:membrane"/>
    <property type="evidence" value="ECO:0007669"/>
    <property type="project" value="TreeGrafter"/>
</dbReference>
<dbReference type="InterPro" id="IPR011057">
    <property type="entry name" value="Mss4-like_sf"/>
</dbReference>
<dbReference type="GO" id="GO:0005829">
    <property type="term" value="C:cytosol"/>
    <property type="evidence" value="ECO:0007669"/>
    <property type="project" value="TreeGrafter"/>
</dbReference>
<sequence length="109" mass="12291">MERTLRYFLRHSQFGDNQKGPVSSTAFATVLCTFLILLDCNNIFCGATFEDPLDYWLVNDMFTFENVGFTKDVGNIKFLVCTDCAIGSIGWHCQDDKNSFNVAFGMGFS</sequence>
<name>A0A091DQK8_FUKDA</name>
<dbReference type="GO" id="GO:0006892">
    <property type="term" value="P:post-Golgi vesicle-mediated transport"/>
    <property type="evidence" value="ECO:0007669"/>
    <property type="project" value="TreeGrafter"/>
</dbReference>
<reference evidence="4 5" key="1">
    <citation type="submission" date="2013-11" db="EMBL/GenBank/DDBJ databases">
        <title>The Damaraland mole rat (Fukomys damarensis) genome and evolution of African mole rats.</title>
        <authorList>
            <person name="Gladyshev V.N."/>
            <person name="Fang X."/>
        </authorList>
    </citation>
    <scope>NUCLEOTIDE SEQUENCE [LARGE SCALE GENOMIC DNA]</scope>
    <source>
        <tissue evidence="4">Liver</tissue>
    </source>
</reference>
<keyword evidence="2" id="KW-0344">Guanine-nucleotide releasing factor</keyword>
<keyword evidence="1" id="KW-0813">Transport</keyword>
<dbReference type="AlphaFoldDB" id="A0A091DQK8"/>
<dbReference type="EMBL" id="KN122133">
    <property type="protein sequence ID" value="KFO32738.1"/>
    <property type="molecule type" value="Genomic_DNA"/>
</dbReference>
<evidence type="ECO:0000256" key="1">
    <source>
        <dbReference type="ARBA" id="ARBA00022448"/>
    </source>
</evidence>
<evidence type="ECO:0000313" key="5">
    <source>
        <dbReference type="Proteomes" id="UP000028990"/>
    </source>
</evidence>
<organism evidence="4 5">
    <name type="scientific">Fukomys damarensis</name>
    <name type="common">Damaraland mole rat</name>
    <name type="synonym">Cryptomys damarensis</name>
    <dbReference type="NCBI Taxonomy" id="885580"/>
    <lineage>
        <taxon>Eukaryota</taxon>
        <taxon>Metazoa</taxon>
        <taxon>Chordata</taxon>
        <taxon>Craniata</taxon>
        <taxon>Vertebrata</taxon>
        <taxon>Euteleostomi</taxon>
        <taxon>Mammalia</taxon>
        <taxon>Eutheria</taxon>
        <taxon>Euarchontoglires</taxon>
        <taxon>Glires</taxon>
        <taxon>Rodentia</taxon>
        <taxon>Hystricomorpha</taxon>
        <taxon>Bathyergidae</taxon>
        <taxon>Fukomys</taxon>
    </lineage>
</organism>
<dbReference type="Pfam" id="PF04421">
    <property type="entry name" value="Mss4"/>
    <property type="match status" value="1"/>
</dbReference>
<dbReference type="InterPro" id="IPR007515">
    <property type="entry name" value="Mss4"/>
</dbReference>
<dbReference type="PANTHER" id="PTHR13276">
    <property type="entry name" value="GUANINE NUCLEOTIDE EXCHANGE FACTOR MSS4"/>
    <property type="match status" value="1"/>
</dbReference>
<evidence type="ECO:0000313" key="4">
    <source>
        <dbReference type="EMBL" id="KFO32738.1"/>
    </source>
</evidence>
<evidence type="ECO:0000256" key="3">
    <source>
        <dbReference type="ARBA" id="ARBA00022927"/>
    </source>
</evidence>
<keyword evidence="3" id="KW-0653">Protein transport</keyword>
<dbReference type="PANTHER" id="PTHR13276:SF0">
    <property type="entry name" value="GUANINE NUCLEOTIDE EXCHANGE FACTOR MSS4"/>
    <property type="match status" value="1"/>
</dbReference>